<dbReference type="AlphaFoldDB" id="A0A1H9YHZ9"/>
<dbReference type="STRING" id="1120990.SAMN03080614_100337"/>
<dbReference type="SUPFAM" id="SSF56024">
    <property type="entry name" value="Phospholipase D/nuclease"/>
    <property type="match status" value="2"/>
</dbReference>
<dbReference type="InterPro" id="IPR001736">
    <property type="entry name" value="PLipase_D/transphosphatidylase"/>
</dbReference>
<dbReference type="GO" id="GO:0032049">
    <property type="term" value="P:cardiolipin biosynthetic process"/>
    <property type="evidence" value="ECO:0007669"/>
    <property type="project" value="UniProtKB-ARBA"/>
</dbReference>
<name>A0A1H9YHZ9_9FIRM</name>
<evidence type="ECO:0000259" key="2">
    <source>
        <dbReference type="PROSITE" id="PS50035"/>
    </source>
</evidence>
<keyword evidence="1" id="KW-0812">Transmembrane</keyword>
<dbReference type="SMART" id="SM00155">
    <property type="entry name" value="PLDc"/>
    <property type="match status" value="2"/>
</dbReference>
<organism evidence="3 4">
    <name type="scientific">Anaerobranca gottschalkii DSM 13577</name>
    <dbReference type="NCBI Taxonomy" id="1120990"/>
    <lineage>
        <taxon>Bacteria</taxon>
        <taxon>Bacillati</taxon>
        <taxon>Bacillota</taxon>
        <taxon>Clostridia</taxon>
        <taxon>Eubacteriales</taxon>
        <taxon>Proteinivoracaceae</taxon>
        <taxon>Anaerobranca</taxon>
    </lineage>
</organism>
<reference evidence="4" key="1">
    <citation type="submission" date="2016-10" db="EMBL/GenBank/DDBJ databases">
        <authorList>
            <person name="Varghese N."/>
            <person name="Submissions S."/>
        </authorList>
    </citation>
    <scope>NUCLEOTIDE SEQUENCE [LARGE SCALE GENOMIC DNA]</scope>
    <source>
        <strain evidence="4">DSM 13577</strain>
    </source>
</reference>
<dbReference type="CDD" id="cd09113">
    <property type="entry name" value="PLDc_ymdC_like_2"/>
    <property type="match status" value="1"/>
</dbReference>
<keyword evidence="1" id="KW-0472">Membrane</keyword>
<feature type="domain" description="PLD phosphodiesterase" evidence="2">
    <location>
        <begin position="157"/>
        <end position="184"/>
    </location>
</feature>
<proteinExistence type="predicted"/>
<dbReference type="Proteomes" id="UP000243819">
    <property type="component" value="Unassembled WGS sequence"/>
</dbReference>
<dbReference type="Pfam" id="PF13091">
    <property type="entry name" value="PLDc_2"/>
    <property type="match status" value="2"/>
</dbReference>
<gene>
    <name evidence="3" type="ORF">SAMN03080614_100337</name>
</gene>
<dbReference type="GO" id="GO:0030572">
    <property type="term" value="F:phosphatidyltransferase activity"/>
    <property type="evidence" value="ECO:0007669"/>
    <property type="project" value="UniProtKB-ARBA"/>
</dbReference>
<evidence type="ECO:0000256" key="1">
    <source>
        <dbReference type="SAM" id="Phobius"/>
    </source>
</evidence>
<feature type="domain" description="PLD phosphodiesterase" evidence="2">
    <location>
        <begin position="378"/>
        <end position="405"/>
    </location>
</feature>
<dbReference type="OrthoDB" id="9814092at2"/>
<dbReference type="RefSeq" id="WP_091348451.1">
    <property type="nucleotide sequence ID" value="NZ_FOIF01000003.1"/>
</dbReference>
<dbReference type="CDD" id="cd09111">
    <property type="entry name" value="PLDc_ymdC_like_1"/>
    <property type="match status" value="1"/>
</dbReference>
<dbReference type="Gene3D" id="3.30.870.10">
    <property type="entry name" value="Endonuclease Chain A"/>
    <property type="match status" value="2"/>
</dbReference>
<accession>A0A1H9YHZ9</accession>
<feature type="transmembrane region" description="Helical" evidence="1">
    <location>
        <begin position="12"/>
        <end position="35"/>
    </location>
</feature>
<dbReference type="PANTHER" id="PTHR21248">
    <property type="entry name" value="CARDIOLIPIN SYNTHASE"/>
    <property type="match status" value="1"/>
</dbReference>
<keyword evidence="4" id="KW-1185">Reference proteome</keyword>
<evidence type="ECO:0000313" key="4">
    <source>
        <dbReference type="Proteomes" id="UP000243819"/>
    </source>
</evidence>
<protein>
    <submittedName>
        <fullName evidence="3">Phosphatidylserine/phosphatidylglycerophosphate/cardiolipin synthase</fullName>
    </submittedName>
</protein>
<dbReference type="PANTHER" id="PTHR21248:SF12">
    <property type="entry name" value="CARDIOLIPIN SYNTHASE C"/>
    <property type="match status" value="1"/>
</dbReference>
<dbReference type="EMBL" id="FOIF01000003">
    <property type="protein sequence ID" value="SES68650.1"/>
    <property type="molecule type" value="Genomic_DNA"/>
</dbReference>
<dbReference type="InterPro" id="IPR025202">
    <property type="entry name" value="PLD-like_dom"/>
</dbReference>
<dbReference type="PROSITE" id="PS50035">
    <property type="entry name" value="PLD"/>
    <property type="match status" value="2"/>
</dbReference>
<keyword evidence="1" id="KW-1133">Transmembrane helix</keyword>
<evidence type="ECO:0000313" key="3">
    <source>
        <dbReference type="EMBL" id="SES68650.1"/>
    </source>
</evidence>
<sequence length="476" mass="55223">MTRGKIKKGIKGIGLFLALYFLYFLVFGVVIFNFISPKEIDYNYSIDRFFAEKPGQDLALLLEDGYQSGARKLSLIHNAQSTIDFSTYTFLGGDYTQIFIASLFQAADRGVKVRIIADGLFYNVLNHSRAISYGFMAHPNIEFKVYEPFNFLKPWVVNNRLHDKILIIDDKYAVIGGRNIGDKYVDLGPPEKFALDREVLLINTDKRNVENSVIQQFNQYFNLLWESEFAKNPRRSLTARRENKGREKMTELINFAQGKREVYPEFFAKDLSWLEEGIPTNRVTLIHNPLTRFNKQPQVWDQLTQLMEWGEERIFAQSPYVIPTRKMRNYLNLEGVNAEITILTNSLASTPNLPAFSGYTGYRKKIVDNVQEVYEYHGIGSIHGKTYVFDNRISVIGSFNLDPRSTFLSTETMVVIDSEEFTNYLMEELEKLVEQSLLVNSDYGYYYPEKAREVPASKRIKINILRILTYPFRHML</sequence>